<dbReference type="RefSeq" id="WP_147192112.1">
    <property type="nucleotide sequence ID" value="NZ_CP042435.1"/>
</dbReference>
<gene>
    <name evidence="1" type="ORF">FRZ67_18775</name>
</gene>
<organism evidence="1 2">
    <name type="scientific">Panacibacter ginsenosidivorans</name>
    <dbReference type="NCBI Taxonomy" id="1813871"/>
    <lineage>
        <taxon>Bacteria</taxon>
        <taxon>Pseudomonadati</taxon>
        <taxon>Bacteroidota</taxon>
        <taxon>Chitinophagia</taxon>
        <taxon>Chitinophagales</taxon>
        <taxon>Chitinophagaceae</taxon>
        <taxon>Panacibacter</taxon>
    </lineage>
</organism>
<dbReference type="NCBIfam" id="NF047658">
    <property type="entry name" value="HYC_CC_PP"/>
    <property type="match status" value="1"/>
</dbReference>
<name>A0A5B8VE08_9BACT</name>
<evidence type="ECO:0000313" key="1">
    <source>
        <dbReference type="EMBL" id="QEC69253.1"/>
    </source>
</evidence>
<dbReference type="AlphaFoldDB" id="A0A5B8VE08"/>
<dbReference type="InterPro" id="IPR058512">
    <property type="entry name" value="DUF8199"/>
</dbReference>
<evidence type="ECO:0000313" key="2">
    <source>
        <dbReference type="Proteomes" id="UP000321533"/>
    </source>
</evidence>
<sequence>MLSTVGIAVNQFYCCSKLKSVSFSLNSKEQNICKNETNSDGCCKTTHQYLKVKDSHFASDDVSLGEKYFSILHTDFPVFELTVPRIQQAVASNNINAPPLLSKNPIYIFNCTYRI</sequence>
<keyword evidence="2" id="KW-1185">Reference proteome</keyword>
<dbReference type="Proteomes" id="UP000321533">
    <property type="component" value="Chromosome"/>
</dbReference>
<accession>A0A5B8VE08</accession>
<dbReference type="EMBL" id="CP042435">
    <property type="protein sequence ID" value="QEC69253.1"/>
    <property type="molecule type" value="Genomic_DNA"/>
</dbReference>
<dbReference type="InterPro" id="IPR058060">
    <property type="entry name" value="HYC_CC_PP"/>
</dbReference>
<dbReference type="OrthoDB" id="676308at2"/>
<dbReference type="KEGG" id="pgin:FRZ67_18775"/>
<proteinExistence type="predicted"/>
<reference evidence="1 2" key="1">
    <citation type="journal article" date="2016" name="Int. J. Syst. Evol. Microbiol.">
        <title>Panacibacter ginsenosidivorans gen. nov., sp. nov., with ginsenoside converting activity isolated from soil of a ginseng field.</title>
        <authorList>
            <person name="Siddiqi M.Z."/>
            <person name="Muhammad Shafi S."/>
            <person name="Choi K.D."/>
            <person name="Im W.T."/>
        </authorList>
    </citation>
    <scope>NUCLEOTIDE SEQUENCE [LARGE SCALE GENOMIC DNA]</scope>
    <source>
        <strain evidence="1 2">Gsoil1550</strain>
    </source>
</reference>
<dbReference type="Pfam" id="PF26622">
    <property type="entry name" value="DUF8199"/>
    <property type="match status" value="1"/>
</dbReference>
<protein>
    <submittedName>
        <fullName evidence="1">Uncharacterized protein</fullName>
    </submittedName>
</protein>